<dbReference type="Gene3D" id="3.10.129.10">
    <property type="entry name" value="Hotdog Thioesterase"/>
    <property type="match status" value="1"/>
</dbReference>
<comment type="caution">
    <text evidence="3">The sequence shown here is derived from an EMBL/GenBank/DDBJ whole genome shotgun (WGS) entry which is preliminary data.</text>
</comment>
<reference evidence="3" key="1">
    <citation type="submission" date="2023-08" db="EMBL/GenBank/DDBJ databases">
        <title>Emergence of clinically-relevant ST2 carbapenem-resistant Acinetobacter baumannii strains in hospital sewages in Zhejiang, East of China.</title>
        <authorList>
            <person name="Kaichao C."/>
            <person name="Zhang R."/>
        </authorList>
    </citation>
    <scope>NUCLEOTIDE SEQUENCE</scope>
    <source>
        <strain evidence="3">M-SY-60</strain>
    </source>
</reference>
<evidence type="ECO:0000256" key="1">
    <source>
        <dbReference type="ARBA" id="ARBA00005953"/>
    </source>
</evidence>
<dbReference type="InterPro" id="IPR050563">
    <property type="entry name" value="4-hydroxybenzoyl-CoA_TE"/>
</dbReference>
<dbReference type="AlphaFoldDB" id="A0AAW8JK07"/>
<dbReference type="SUPFAM" id="SSF54637">
    <property type="entry name" value="Thioesterase/thiol ester dehydrase-isomerase"/>
    <property type="match status" value="1"/>
</dbReference>
<protein>
    <submittedName>
        <fullName evidence="3">Thioesterase family protein</fullName>
        <ecNumber evidence="3">3.1.2.-</ecNumber>
    </submittedName>
</protein>
<dbReference type="EMBL" id="JAVIDA010000012">
    <property type="protein sequence ID" value="MDQ9071901.1"/>
    <property type="molecule type" value="Genomic_DNA"/>
</dbReference>
<sequence length="141" mass="16683">MTESLISEVSRPVSWGEMDLLGHLNNVHYFRYIEDARVAFLNHYERLDQGLYRVILKNECEYLRPVIYPDHLTTRSYVTHVGNTSFIMMYEVFSMQQQGLVAIGKSVIVMVDPISFEKRSIPHEMREKLIHYMQEFNQHGK</sequence>
<keyword evidence="2 3" id="KW-0378">Hydrolase</keyword>
<dbReference type="Pfam" id="PF13279">
    <property type="entry name" value="4HBT_2"/>
    <property type="match status" value="1"/>
</dbReference>
<name>A0AAW8JK07_9GAMM</name>
<comment type="similarity">
    <text evidence="1">Belongs to the 4-hydroxybenzoyl-CoA thioesterase family.</text>
</comment>
<organism evidence="3 4">
    <name type="scientific">Acinetobacter gerneri</name>
    <dbReference type="NCBI Taxonomy" id="202952"/>
    <lineage>
        <taxon>Bacteria</taxon>
        <taxon>Pseudomonadati</taxon>
        <taxon>Pseudomonadota</taxon>
        <taxon>Gammaproteobacteria</taxon>
        <taxon>Moraxellales</taxon>
        <taxon>Moraxellaceae</taxon>
        <taxon>Acinetobacter</taxon>
    </lineage>
</organism>
<dbReference type="CDD" id="cd00586">
    <property type="entry name" value="4HBT"/>
    <property type="match status" value="1"/>
</dbReference>
<dbReference type="InterPro" id="IPR029069">
    <property type="entry name" value="HotDog_dom_sf"/>
</dbReference>
<dbReference type="GO" id="GO:0047617">
    <property type="term" value="F:fatty acyl-CoA hydrolase activity"/>
    <property type="evidence" value="ECO:0007669"/>
    <property type="project" value="TreeGrafter"/>
</dbReference>
<dbReference type="PANTHER" id="PTHR31793">
    <property type="entry name" value="4-HYDROXYBENZOYL-COA THIOESTERASE FAMILY MEMBER"/>
    <property type="match status" value="1"/>
</dbReference>
<accession>A0AAW8JK07</accession>
<dbReference type="Proteomes" id="UP001243195">
    <property type="component" value="Unassembled WGS sequence"/>
</dbReference>
<proteinExistence type="inferred from homology"/>
<evidence type="ECO:0000256" key="2">
    <source>
        <dbReference type="ARBA" id="ARBA00022801"/>
    </source>
</evidence>
<evidence type="ECO:0000313" key="3">
    <source>
        <dbReference type="EMBL" id="MDQ9071901.1"/>
    </source>
</evidence>
<dbReference type="EC" id="3.1.2.-" evidence="3"/>
<dbReference type="PANTHER" id="PTHR31793:SF27">
    <property type="entry name" value="NOVEL THIOESTERASE SUPERFAMILY DOMAIN AND SAPOSIN A-TYPE DOMAIN CONTAINING PROTEIN (0610012H03RIK)"/>
    <property type="match status" value="1"/>
</dbReference>
<evidence type="ECO:0000313" key="4">
    <source>
        <dbReference type="Proteomes" id="UP001243195"/>
    </source>
</evidence>
<gene>
    <name evidence="3" type="ORF">RFH51_10565</name>
</gene>
<dbReference type="RefSeq" id="WP_308956405.1">
    <property type="nucleotide sequence ID" value="NZ_JAVICY010000015.1"/>
</dbReference>